<organism evidence="3 4">
    <name type="scientific">Phanerochaete carnosa (strain HHB-10118-sp)</name>
    <name type="common">White-rot fungus</name>
    <name type="synonym">Peniophora carnosa</name>
    <dbReference type="NCBI Taxonomy" id="650164"/>
    <lineage>
        <taxon>Eukaryota</taxon>
        <taxon>Fungi</taxon>
        <taxon>Dikarya</taxon>
        <taxon>Basidiomycota</taxon>
        <taxon>Agaricomycotina</taxon>
        <taxon>Agaricomycetes</taxon>
        <taxon>Polyporales</taxon>
        <taxon>Phanerochaetaceae</taxon>
        <taxon>Phanerochaete</taxon>
    </lineage>
</organism>
<keyword evidence="4" id="KW-1185">Reference proteome</keyword>
<dbReference type="HOGENOM" id="CLU_083084_0_0_1"/>
<reference evidence="3 4" key="1">
    <citation type="journal article" date="2012" name="BMC Genomics">
        <title>Comparative genomics of the white-rot fungi, Phanerochaete carnosa and P. chrysosporium, to elucidate the genetic basis of the distinct wood types they colonize.</title>
        <authorList>
            <person name="Suzuki H."/>
            <person name="MacDonald J."/>
            <person name="Syed K."/>
            <person name="Salamov A."/>
            <person name="Hori C."/>
            <person name="Aerts A."/>
            <person name="Henrissat B."/>
            <person name="Wiebenga A."/>
            <person name="vanKuyk P.A."/>
            <person name="Barry K."/>
            <person name="Lindquist E."/>
            <person name="LaButti K."/>
            <person name="Lapidus A."/>
            <person name="Lucas S."/>
            <person name="Coutinho P."/>
            <person name="Gong Y."/>
            <person name="Samejima M."/>
            <person name="Mahadevan R."/>
            <person name="Abou-Zaid M."/>
            <person name="de Vries R.P."/>
            <person name="Igarashi K."/>
            <person name="Yadav J.S."/>
            <person name="Grigoriev I.V."/>
            <person name="Master E.R."/>
        </authorList>
    </citation>
    <scope>NUCLEOTIDE SEQUENCE [LARGE SCALE GENOMIC DNA]</scope>
    <source>
        <strain evidence="3 4">HHB-10118-sp</strain>
    </source>
</reference>
<feature type="transmembrane region" description="Helical" evidence="2">
    <location>
        <begin position="145"/>
        <end position="164"/>
    </location>
</feature>
<dbReference type="RefSeq" id="XP_007400712.1">
    <property type="nucleotide sequence ID" value="XM_007400650.1"/>
</dbReference>
<dbReference type="InParanoid" id="K5VUG9"/>
<protein>
    <recommendedName>
        <fullName evidence="5">Endoplasmic reticulum-based factor for assembly of V-ATPase</fullName>
    </recommendedName>
</protein>
<evidence type="ECO:0000313" key="3">
    <source>
        <dbReference type="EMBL" id="EKM50440.1"/>
    </source>
</evidence>
<dbReference type="EMBL" id="JH930478">
    <property type="protein sequence ID" value="EKM50440.1"/>
    <property type="molecule type" value="Genomic_DNA"/>
</dbReference>
<dbReference type="Proteomes" id="UP000008370">
    <property type="component" value="Unassembled WGS sequence"/>
</dbReference>
<dbReference type="STRING" id="650164.K5VUG9"/>
<evidence type="ECO:0000256" key="1">
    <source>
        <dbReference type="SAM" id="MobiDB-lite"/>
    </source>
</evidence>
<keyword evidence="2" id="KW-0472">Membrane</keyword>
<feature type="transmembrane region" description="Helical" evidence="2">
    <location>
        <begin position="176"/>
        <end position="196"/>
    </location>
</feature>
<dbReference type="InterPro" id="IPR021013">
    <property type="entry name" value="ATPase_Vma12"/>
</dbReference>
<dbReference type="OrthoDB" id="3193718at2759"/>
<evidence type="ECO:0000313" key="4">
    <source>
        <dbReference type="Proteomes" id="UP000008370"/>
    </source>
</evidence>
<dbReference type="GeneID" id="18913361"/>
<gene>
    <name evidence="3" type="ORF">PHACADRAFT_213363</name>
</gene>
<accession>K5VUG9</accession>
<name>K5VUG9_PHACS</name>
<dbReference type="Pfam" id="PF11712">
    <property type="entry name" value="Vma12"/>
    <property type="match status" value="1"/>
</dbReference>
<evidence type="ECO:0000256" key="2">
    <source>
        <dbReference type="SAM" id="Phobius"/>
    </source>
</evidence>
<dbReference type="KEGG" id="pco:PHACADRAFT_213363"/>
<proteinExistence type="predicted"/>
<sequence>MSTATDFNVSLEPHLADALRPLVPILPEVLSKDLSTTLDSAAKTAAPSPPTAAEGVAEAGDAIASAPPLIPYSLLSSISAWTRSPDGHDALSRCDSRLEPTDYTMVALLAGTRTSPEKNFPHMPVKPEASEEAHRELNDRRAVTAVLNALLSVIGSGVATWWAADRLNWKPEWKALLALFVAIVVAVSEAILFMIWDARRSKRITKLSRALRSQDASTLISDGEQASLKAPEDGLAAERTHSPNGKSHMRSICLWPNLRRRPVYTSTSSEGSVPTMRSMSLTSSPPILLVRS</sequence>
<feature type="compositionally biased region" description="Basic and acidic residues" evidence="1">
    <location>
        <begin position="230"/>
        <end position="241"/>
    </location>
</feature>
<dbReference type="AlphaFoldDB" id="K5VUG9"/>
<keyword evidence="2" id="KW-1133">Transmembrane helix</keyword>
<keyword evidence="2" id="KW-0812">Transmembrane</keyword>
<dbReference type="GO" id="GO:0070072">
    <property type="term" value="P:vacuolar proton-transporting V-type ATPase complex assembly"/>
    <property type="evidence" value="ECO:0007669"/>
    <property type="project" value="InterPro"/>
</dbReference>
<feature type="region of interest" description="Disordered" evidence="1">
    <location>
        <begin position="222"/>
        <end position="248"/>
    </location>
</feature>
<evidence type="ECO:0008006" key="5">
    <source>
        <dbReference type="Google" id="ProtNLM"/>
    </source>
</evidence>